<reference evidence="1 2" key="1">
    <citation type="submission" date="2018-06" db="EMBL/GenBank/DDBJ databases">
        <authorList>
            <consortium name="Pathogen Informatics"/>
            <person name="Doyle S."/>
        </authorList>
    </citation>
    <scope>NUCLEOTIDE SEQUENCE [LARGE SCALE GENOMIC DNA]</scope>
    <source>
        <strain evidence="1 2">NCTC13043</strain>
    </source>
</reference>
<dbReference type="AlphaFoldDB" id="A0A379G8P9"/>
<dbReference type="EMBL" id="UGTP01000002">
    <property type="protein sequence ID" value="SUC37404.1"/>
    <property type="molecule type" value="Genomic_DNA"/>
</dbReference>
<protein>
    <submittedName>
        <fullName evidence="1">Flp pilus assembly protein TadD, contains TPR repeats</fullName>
    </submittedName>
</protein>
<proteinExistence type="predicted"/>
<organism evidence="1 2">
    <name type="scientific">Prevotella pallens</name>
    <dbReference type="NCBI Taxonomy" id="60133"/>
    <lineage>
        <taxon>Bacteria</taxon>
        <taxon>Pseudomonadati</taxon>
        <taxon>Bacteroidota</taxon>
        <taxon>Bacteroidia</taxon>
        <taxon>Bacteroidales</taxon>
        <taxon>Prevotellaceae</taxon>
        <taxon>Prevotella</taxon>
    </lineage>
</organism>
<dbReference type="Proteomes" id="UP000254235">
    <property type="component" value="Unassembled WGS sequence"/>
</dbReference>
<sequence>MQHKEYSILNTETNINSALELLSTQQLDKAIKALQPIYNGKPSVAEYNEYMAIVSDYNLMCEYMLRGFKDPAREKLYASLIERLYRVAANLLLSWKCKNNPTFIDAFHTSAHFNLSHNLVRSALEGFVTDVAMLSLTPENERISKETELYKRHQTFVERLFCALLTSSQWLDSDATFYIGLLTSPTIDAADQMLIVSAITLSAMSIYDIKKLKTLVDVYRQASDIKVQQRALVGCVLSLTNNNLFRKEQAALINSFITTNDAKHELLNLQKQMFNCMDAERDNDRIQRDIMPNIVRNSDLHFDRFGISEKENSSLENILHPDADEEKMEKMEESIQKMMKMQKQGSDIYFGGFSKMKRFPFFDHIANWFMPFSAHHPGLEEVAQKLGDGSLLDRLAGQDPFCESDKYSLALTIAQIVNQLPPNILELIKSGEGIGLPNMEPIDHSPAFTSRMYIQDLYRFFEVKMASNKDIPNPFKADGDYKAFFMLHDLFIKDFYIDAKESLAMFLYKHKREADIEKLTETYQNNSAMYRMFRGIEAIRMGNEGEALEHFAVAVGLEPDNVLILRTVGAVVLRRKGYGIAIICYNKLCELEPNVKAYAINQCLCLAANGDTKTAVNKAYELSLKNEDDNQVKRLLAWVLICDGNAEKALNIYNELINTDKQPDDALNMAYAYWISGNPTEAKNSFTEWLINHPGANLEHEFENDSYVFKPNGITEVDRALMLSAINR</sequence>
<evidence type="ECO:0000313" key="1">
    <source>
        <dbReference type="EMBL" id="SUC37404.1"/>
    </source>
</evidence>
<evidence type="ECO:0000313" key="2">
    <source>
        <dbReference type="Proteomes" id="UP000254235"/>
    </source>
</evidence>
<accession>A0A379G8P9</accession>
<name>A0A379G8P9_9BACT</name>
<dbReference type="SUPFAM" id="SSF48452">
    <property type="entry name" value="TPR-like"/>
    <property type="match status" value="1"/>
</dbReference>
<gene>
    <name evidence="1" type="ORF">NCTC13043_01892</name>
</gene>
<dbReference type="Gene3D" id="1.25.40.10">
    <property type="entry name" value="Tetratricopeptide repeat domain"/>
    <property type="match status" value="1"/>
</dbReference>
<dbReference type="InterPro" id="IPR011990">
    <property type="entry name" value="TPR-like_helical_dom_sf"/>
</dbReference>